<dbReference type="Gene3D" id="6.10.250.2790">
    <property type="match status" value="1"/>
</dbReference>
<reference evidence="2 3" key="2">
    <citation type="journal article" date="2012" name="PLoS Pathog.">
        <title>Diverse lifestyles and strategies of plant pathogenesis encoded in the genomes of eighteen Dothideomycetes fungi.</title>
        <authorList>
            <person name="Ohm R.A."/>
            <person name="Feau N."/>
            <person name="Henrissat B."/>
            <person name="Schoch C.L."/>
            <person name="Horwitz B.A."/>
            <person name="Barry K.W."/>
            <person name="Condon B.J."/>
            <person name="Copeland A.C."/>
            <person name="Dhillon B."/>
            <person name="Glaser F."/>
            <person name="Hesse C.N."/>
            <person name="Kosti I."/>
            <person name="LaButti K."/>
            <person name="Lindquist E.A."/>
            <person name="Lucas S."/>
            <person name="Salamov A.A."/>
            <person name="Bradshaw R.E."/>
            <person name="Ciuffetti L."/>
            <person name="Hamelin R.C."/>
            <person name="Kema G.H.J."/>
            <person name="Lawrence C."/>
            <person name="Scott J.A."/>
            <person name="Spatafora J.W."/>
            <person name="Turgeon B.G."/>
            <person name="de Wit P.J.G.M."/>
            <person name="Zhong S."/>
            <person name="Goodwin S.B."/>
            <person name="Grigoriev I.V."/>
        </authorList>
    </citation>
    <scope>NUCLEOTIDE SEQUENCE [LARGE SCALE GENOMIC DNA]</scope>
    <source>
        <strain evidence="3">NZE10 / CBS 128990</strain>
    </source>
</reference>
<evidence type="ECO:0000313" key="2">
    <source>
        <dbReference type="EMBL" id="EME46141.1"/>
    </source>
</evidence>
<dbReference type="AlphaFoldDB" id="N1PRR4"/>
<dbReference type="OrthoDB" id="5413829at2759"/>
<reference evidence="3" key="1">
    <citation type="journal article" date="2012" name="PLoS Genet.">
        <title>The genomes of the fungal plant pathogens Cladosporium fulvum and Dothistroma septosporum reveal adaptation to different hosts and lifestyles but also signatures of common ancestry.</title>
        <authorList>
            <person name="de Wit P.J.G.M."/>
            <person name="van der Burgt A."/>
            <person name="Oekmen B."/>
            <person name="Stergiopoulos I."/>
            <person name="Abd-Elsalam K.A."/>
            <person name="Aerts A.L."/>
            <person name="Bahkali A.H."/>
            <person name="Beenen H.G."/>
            <person name="Chettri P."/>
            <person name="Cox M.P."/>
            <person name="Datema E."/>
            <person name="de Vries R.P."/>
            <person name="Dhillon B."/>
            <person name="Ganley A.R."/>
            <person name="Griffiths S.A."/>
            <person name="Guo Y."/>
            <person name="Hamelin R.C."/>
            <person name="Henrissat B."/>
            <person name="Kabir M.S."/>
            <person name="Jashni M.K."/>
            <person name="Kema G."/>
            <person name="Klaubauf S."/>
            <person name="Lapidus A."/>
            <person name="Levasseur A."/>
            <person name="Lindquist E."/>
            <person name="Mehrabi R."/>
            <person name="Ohm R.A."/>
            <person name="Owen T.J."/>
            <person name="Salamov A."/>
            <person name="Schwelm A."/>
            <person name="Schijlen E."/>
            <person name="Sun H."/>
            <person name="van den Burg H.A."/>
            <person name="van Ham R.C.H.J."/>
            <person name="Zhang S."/>
            <person name="Goodwin S.B."/>
            <person name="Grigoriev I.V."/>
            <person name="Collemare J."/>
            <person name="Bradshaw R.E."/>
        </authorList>
    </citation>
    <scope>NUCLEOTIDE SEQUENCE [LARGE SCALE GENOMIC DNA]</scope>
    <source>
        <strain evidence="3">NZE10 / CBS 128990</strain>
    </source>
</reference>
<evidence type="ECO:0000256" key="1">
    <source>
        <dbReference type="SAM" id="MobiDB-lite"/>
    </source>
</evidence>
<dbReference type="Proteomes" id="UP000016933">
    <property type="component" value="Unassembled WGS sequence"/>
</dbReference>
<dbReference type="eggNOG" id="ENOG502SKZD">
    <property type="taxonomic scope" value="Eukaryota"/>
</dbReference>
<dbReference type="HOGENOM" id="CLU_024203_0_0_1"/>
<evidence type="ECO:0000313" key="3">
    <source>
        <dbReference type="Proteomes" id="UP000016933"/>
    </source>
</evidence>
<organism evidence="2 3">
    <name type="scientific">Dothistroma septosporum (strain NZE10 / CBS 128990)</name>
    <name type="common">Red band needle blight fungus</name>
    <name type="synonym">Mycosphaerella pini</name>
    <dbReference type="NCBI Taxonomy" id="675120"/>
    <lineage>
        <taxon>Eukaryota</taxon>
        <taxon>Fungi</taxon>
        <taxon>Dikarya</taxon>
        <taxon>Ascomycota</taxon>
        <taxon>Pezizomycotina</taxon>
        <taxon>Dothideomycetes</taxon>
        <taxon>Dothideomycetidae</taxon>
        <taxon>Mycosphaerellales</taxon>
        <taxon>Mycosphaerellaceae</taxon>
        <taxon>Dothistroma</taxon>
    </lineage>
</organism>
<protein>
    <submittedName>
        <fullName evidence="2">Uncharacterized protein</fullName>
    </submittedName>
</protein>
<proteinExistence type="predicted"/>
<keyword evidence="3" id="KW-1185">Reference proteome</keyword>
<feature type="region of interest" description="Disordered" evidence="1">
    <location>
        <begin position="299"/>
        <end position="321"/>
    </location>
</feature>
<dbReference type="EMBL" id="KB446537">
    <property type="protein sequence ID" value="EME46141.1"/>
    <property type="molecule type" value="Genomic_DNA"/>
</dbReference>
<dbReference type="OMA" id="FGEAMHW"/>
<accession>N1PRR4</accession>
<name>N1PRR4_DOTSN</name>
<sequence>MAAPIVVTPSAGSVEPKSSHVLDPTIQPFLHANFDPAAYLNNTLPGLSISSTSSRAGRNVSLPDLSLQLQALLSQLNAHTSRLSSTLTQLTDEIIRSGSRLAYEVEVLKGETLGLTDTFNNGLNKEISLLAPGESMVKQPNAAAQSKNCMEALKVNGTDGDDERSQPAEPDFLQRLRTLTTVRERLDTVIKTFGSAMQWPLAPSELSIASSFISVSAPEGTDDSRSREEKGKQHVEKLRNEVNELVSSGAEGLRTANERVEELRLLAEVWKGTAEEKARFKLVDALQKAIDDKQKTVAKTTAEGNRKPGVSPARGYDHRYGDTDTTQVTGEIGSGYGFLQNLRNLKNELYLD</sequence>
<dbReference type="STRING" id="675120.N1PRR4"/>
<gene>
    <name evidence="2" type="ORF">DOTSEDRAFT_70216</name>
</gene>